<name>A0A7I9WTM5_9MYCO</name>
<dbReference type="Proteomes" id="UP000465241">
    <property type="component" value="Unassembled WGS sequence"/>
</dbReference>
<dbReference type="AlphaFoldDB" id="A0A7I9WTM5"/>
<keyword evidence="3" id="KW-1185">Reference proteome</keyword>
<reference evidence="2 3" key="1">
    <citation type="journal article" date="2019" name="Emerg. Microbes Infect.">
        <title>Comprehensive subspecies identification of 175 nontuberculous mycobacteria species based on 7547 genomic profiles.</title>
        <authorList>
            <person name="Matsumoto Y."/>
            <person name="Kinjo T."/>
            <person name="Motooka D."/>
            <person name="Nabeya D."/>
            <person name="Jung N."/>
            <person name="Uechi K."/>
            <person name="Horii T."/>
            <person name="Iida T."/>
            <person name="Fujita J."/>
            <person name="Nakamura S."/>
        </authorList>
    </citation>
    <scope>NUCLEOTIDE SEQUENCE [LARGE SCALE GENOMIC DNA]</scope>
    <source>
        <strain evidence="2 3">JCM 13392</strain>
    </source>
</reference>
<evidence type="ECO:0000256" key="1">
    <source>
        <dbReference type="SAM" id="MobiDB-lite"/>
    </source>
</evidence>
<feature type="region of interest" description="Disordered" evidence="1">
    <location>
        <begin position="1"/>
        <end position="23"/>
    </location>
</feature>
<comment type="caution">
    <text evidence="2">The sequence shown here is derived from an EMBL/GenBank/DDBJ whole genome shotgun (WGS) entry which is preliminary data.</text>
</comment>
<protein>
    <submittedName>
        <fullName evidence="2">Uncharacterized protein</fullName>
    </submittedName>
</protein>
<feature type="compositionally biased region" description="Basic and acidic residues" evidence="1">
    <location>
        <begin position="12"/>
        <end position="23"/>
    </location>
</feature>
<gene>
    <name evidence="2" type="ORF">MMUR_47820</name>
</gene>
<evidence type="ECO:0000313" key="2">
    <source>
        <dbReference type="EMBL" id="GFG60646.1"/>
    </source>
</evidence>
<evidence type="ECO:0000313" key="3">
    <source>
        <dbReference type="Proteomes" id="UP000465241"/>
    </source>
</evidence>
<organism evidence="2 3">
    <name type="scientific">Mycolicibacterium murale</name>
    <dbReference type="NCBI Taxonomy" id="182220"/>
    <lineage>
        <taxon>Bacteria</taxon>
        <taxon>Bacillati</taxon>
        <taxon>Actinomycetota</taxon>
        <taxon>Actinomycetes</taxon>
        <taxon>Mycobacteriales</taxon>
        <taxon>Mycobacteriaceae</taxon>
        <taxon>Mycolicibacterium</taxon>
    </lineage>
</organism>
<accession>A0A7I9WTM5</accession>
<proteinExistence type="predicted"/>
<sequence>MEQCRNGHRISGPHDRLKSSGNCRKCDREAGKRYRHRIREAVLAARLAGVA</sequence>
<dbReference type="EMBL" id="BLKT01000003">
    <property type="protein sequence ID" value="GFG60646.1"/>
    <property type="molecule type" value="Genomic_DNA"/>
</dbReference>